<sequence>MAVKTYQRHFGISYEYKDSNTGETENIPFVANAKLLILFKTITGVEMSKALDDYKNSIGNVVSADNMQAVFKFTNAETPDERLEVLMSSPAQFEELLKAALDVRQYNGVDLITAILISARIAAMRDEDQAEAITLGEEILPEEVYQNPTLAFDILKLAFDYDMYAKKKSYRRQA</sequence>
<dbReference type="EMBL" id="BK016138">
    <property type="protein sequence ID" value="DAF97938.1"/>
    <property type="molecule type" value="Genomic_DNA"/>
</dbReference>
<organism evidence="1">
    <name type="scientific">Myoviridae sp. ctvxP16</name>
    <dbReference type="NCBI Taxonomy" id="2825205"/>
    <lineage>
        <taxon>Viruses</taxon>
        <taxon>Duplodnaviria</taxon>
        <taxon>Heunggongvirae</taxon>
        <taxon>Uroviricota</taxon>
        <taxon>Caudoviricetes</taxon>
    </lineage>
</organism>
<evidence type="ECO:0000313" key="1">
    <source>
        <dbReference type="EMBL" id="DAF97938.1"/>
    </source>
</evidence>
<proteinExistence type="predicted"/>
<protein>
    <submittedName>
        <fullName evidence="1">Uncharacterized protein</fullName>
    </submittedName>
</protein>
<accession>A0A8S5UU66</accession>
<reference evidence="1" key="1">
    <citation type="journal article" date="2021" name="Proc. Natl. Acad. Sci. U.S.A.">
        <title>A Catalog of Tens of Thousands of Viruses from Human Metagenomes Reveals Hidden Associations with Chronic Diseases.</title>
        <authorList>
            <person name="Tisza M.J."/>
            <person name="Buck C.B."/>
        </authorList>
    </citation>
    <scope>NUCLEOTIDE SEQUENCE</scope>
    <source>
        <strain evidence="1">CtvxP16</strain>
    </source>
</reference>
<name>A0A8S5UU66_9CAUD</name>